<keyword evidence="4" id="KW-1185">Reference proteome</keyword>
<evidence type="ECO:0000259" key="2">
    <source>
        <dbReference type="Pfam" id="PF04024"/>
    </source>
</evidence>
<keyword evidence="1" id="KW-0812">Transmembrane</keyword>
<reference evidence="3 4" key="1">
    <citation type="submission" date="2022-05" db="EMBL/GenBank/DDBJ databases">
        <authorList>
            <person name="Jo J.-H."/>
            <person name="Im W.-T."/>
        </authorList>
    </citation>
    <scope>NUCLEOTIDE SEQUENCE [LARGE SCALE GENOMIC DNA]</scope>
    <source>
        <strain evidence="3 4">NSE70-1</strain>
    </source>
</reference>
<dbReference type="Proteomes" id="UP001203410">
    <property type="component" value="Unassembled WGS sequence"/>
</dbReference>
<keyword evidence="1" id="KW-0472">Membrane</keyword>
<evidence type="ECO:0000313" key="4">
    <source>
        <dbReference type="Proteomes" id="UP001203410"/>
    </source>
</evidence>
<feature type="domain" description="Phage shock protein PspC N-terminal" evidence="2">
    <location>
        <begin position="22"/>
        <end position="70"/>
    </location>
</feature>
<organism evidence="3 4">
    <name type="scientific">Sphingomonas caseinilyticus</name>
    <dbReference type="NCBI Taxonomy" id="2908205"/>
    <lineage>
        <taxon>Bacteria</taxon>
        <taxon>Pseudomonadati</taxon>
        <taxon>Pseudomonadota</taxon>
        <taxon>Alphaproteobacteria</taxon>
        <taxon>Sphingomonadales</taxon>
        <taxon>Sphingomonadaceae</taxon>
        <taxon>Sphingomonas</taxon>
    </lineage>
</organism>
<evidence type="ECO:0000313" key="3">
    <source>
        <dbReference type="EMBL" id="MCL6697590.1"/>
    </source>
</evidence>
<dbReference type="RefSeq" id="WP_249902951.1">
    <property type="nucleotide sequence ID" value="NZ_JAMGBA010000001.1"/>
</dbReference>
<evidence type="ECO:0000256" key="1">
    <source>
        <dbReference type="SAM" id="Phobius"/>
    </source>
</evidence>
<protein>
    <submittedName>
        <fullName evidence="3">PspC domain-containing protein</fullName>
    </submittedName>
</protein>
<gene>
    <name evidence="3" type="ORF">LZ496_02160</name>
</gene>
<dbReference type="Pfam" id="PF04024">
    <property type="entry name" value="PspC"/>
    <property type="match status" value="1"/>
</dbReference>
<keyword evidence="1" id="KW-1133">Transmembrane helix</keyword>
<sequence length="104" mass="11170">MSNLTASHKEQIMTNQTPLPLRNDTILGVCEAIGQDFGFNPLWLRLAFIAPIFFAPYAAVGAYLGLGVIVAATRYFAPNKPASQQVVDAKAVEIVDEGSFPMAA</sequence>
<dbReference type="EMBL" id="JAMGBA010000001">
    <property type="protein sequence ID" value="MCL6697590.1"/>
    <property type="molecule type" value="Genomic_DNA"/>
</dbReference>
<feature type="transmembrane region" description="Helical" evidence="1">
    <location>
        <begin position="46"/>
        <end position="72"/>
    </location>
</feature>
<accession>A0ABT0RSC0</accession>
<name>A0ABT0RSC0_9SPHN</name>
<proteinExistence type="predicted"/>
<dbReference type="InterPro" id="IPR007168">
    <property type="entry name" value="Phageshock_PspC_N"/>
</dbReference>
<comment type="caution">
    <text evidence="3">The sequence shown here is derived from an EMBL/GenBank/DDBJ whole genome shotgun (WGS) entry which is preliminary data.</text>
</comment>